<dbReference type="PROSITE" id="PS00622">
    <property type="entry name" value="HTH_LUXR_1"/>
    <property type="match status" value="1"/>
</dbReference>
<keyword evidence="2" id="KW-0805">Transcription regulation</keyword>
<dbReference type="InterPro" id="IPR013325">
    <property type="entry name" value="RNA_pol_sigma_r2"/>
</dbReference>
<evidence type="ECO:0000259" key="5">
    <source>
        <dbReference type="PROSITE" id="PS00622"/>
    </source>
</evidence>
<keyword evidence="3" id="KW-0731">Sigma factor</keyword>
<dbReference type="PANTHER" id="PTHR43133">
    <property type="entry name" value="RNA POLYMERASE ECF-TYPE SIGMA FACTO"/>
    <property type="match status" value="1"/>
</dbReference>
<evidence type="ECO:0000313" key="6">
    <source>
        <dbReference type="EMBL" id="SFC92134.1"/>
    </source>
</evidence>
<dbReference type="AlphaFoldDB" id="A0A1I1N3A0"/>
<dbReference type="SUPFAM" id="SSF88946">
    <property type="entry name" value="Sigma2 domain of RNA polymerase sigma factors"/>
    <property type="match status" value="1"/>
</dbReference>
<evidence type="ECO:0000256" key="2">
    <source>
        <dbReference type="ARBA" id="ARBA00023015"/>
    </source>
</evidence>
<evidence type="ECO:0000256" key="1">
    <source>
        <dbReference type="ARBA" id="ARBA00010641"/>
    </source>
</evidence>
<evidence type="ECO:0000256" key="3">
    <source>
        <dbReference type="ARBA" id="ARBA00023082"/>
    </source>
</evidence>
<organism evidence="6 7">
    <name type="scientific">Zunongwangia mangrovi</name>
    <dbReference type="NCBI Taxonomy" id="1334022"/>
    <lineage>
        <taxon>Bacteria</taxon>
        <taxon>Pseudomonadati</taxon>
        <taxon>Bacteroidota</taxon>
        <taxon>Flavobacteriia</taxon>
        <taxon>Flavobacteriales</taxon>
        <taxon>Flavobacteriaceae</taxon>
        <taxon>Zunongwangia</taxon>
    </lineage>
</organism>
<dbReference type="Gene3D" id="1.10.10.10">
    <property type="entry name" value="Winged helix-like DNA-binding domain superfamily/Winged helix DNA-binding domain"/>
    <property type="match status" value="1"/>
</dbReference>
<sequence>MKNGNRYIEKIFKENYKELCTICFYYLEDIEEAEDVVQDVFVDLIKKDKFKIIDDPNAYLKVAVRNSAFKLIAKKKKERLLEQELSLMNQPDEEESNSGEEINLLIKKELEKLPPQCRRIFMMCVVEGQTYPDVAEALNISVNTVKTQVKRAYKKLRTNIPYRQLSPILIIKFLFF</sequence>
<name>A0A1I1N3A0_9FLAO</name>
<feature type="domain" description="HTH luxR-type" evidence="5">
    <location>
        <begin position="128"/>
        <end position="155"/>
    </location>
</feature>
<dbReference type="Pfam" id="PF04542">
    <property type="entry name" value="Sigma70_r2"/>
    <property type="match status" value="1"/>
</dbReference>
<dbReference type="NCBIfam" id="TIGR02985">
    <property type="entry name" value="Sig70_bacteroi1"/>
    <property type="match status" value="1"/>
</dbReference>
<dbReference type="Pfam" id="PF08281">
    <property type="entry name" value="Sigma70_r4_2"/>
    <property type="match status" value="1"/>
</dbReference>
<dbReference type="InterPro" id="IPR039425">
    <property type="entry name" value="RNA_pol_sigma-70-like"/>
</dbReference>
<gene>
    <name evidence="6" type="ORF">SAMN04487907_11410</name>
</gene>
<protein>
    <submittedName>
        <fullName evidence="6">RNA polymerase sigma-70 factor, ECF subfamily</fullName>
    </submittedName>
</protein>
<dbReference type="InterPro" id="IPR013324">
    <property type="entry name" value="RNA_pol_sigma_r3/r4-like"/>
</dbReference>
<dbReference type="InterPro" id="IPR007627">
    <property type="entry name" value="RNA_pol_sigma70_r2"/>
</dbReference>
<dbReference type="NCBIfam" id="TIGR02937">
    <property type="entry name" value="sigma70-ECF"/>
    <property type="match status" value="1"/>
</dbReference>
<dbReference type="STRING" id="1334022.SAMN04487907_11410"/>
<keyword evidence="7" id="KW-1185">Reference proteome</keyword>
<dbReference type="InterPro" id="IPR014327">
    <property type="entry name" value="RNA_pol_sigma70_bacteroid"/>
</dbReference>
<dbReference type="GO" id="GO:0003677">
    <property type="term" value="F:DNA binding"/>
    <property type="evidence" value="ECO:0007669"/>
    <property type="project" value="InterPro"/>
</dbReference>
<comment type="similarity">
    <text evidence="1">Belongs to the sigma-70 factor family. ECF subfamily.</text>
</comment>
<dbReference type="PANTHER" id="PTHR43133:SF46">
    <property type="entry name" value="RNA POLYMERASE SIGMA-70 FACTOR ECF SUBFAMILY"/>
    <property type="match status" value="1"/>
</dbReference>
<dbReference type="InterPro" id="IPR014284">
    <property type="entry name" value="RNA_pol_sigma-70_dom"/>
</dbReference>
<dbReference type="RefSeq" id="WP_175487086.1">
    <property type="nucleotide sequence ID" value="NZ_FOKV01000014.1"/>
</dbReference>
<dbReference type="GO" id="GO:0016987">
    <property type="term" value="F:sigma factor activity"/>
    <property type="evidence" value="ECO:0007669"/>
    <property type="project" value="UniProtKB-KW"/>
</dbReference>
<dbReference type="EMBL" id="FOKV01000014">
    <property type="protein sequence ID" value="SFC92134.1"/>
    <property type="molecule type" value="Genomic_DNA"/>
</dbReference>
<evidence type="ECO:0000256" key="4">
    <source>
        <dbReference type="ARBA" id="ARBA00023163"/>
    </source>
</evidence>
<dbReference type="Gene3D" id="1.10.1740.10">
    <property type="match status" value="1"/>
</dbReference>
<accession>A0A1I1N3A0</accession>
<dbReference type="InterPro" id="IPR036388">
    <property type="entry name" value="WH-like_DNA-bd_sf"/>
</dbReference>
<keyword evidence="4" id="KW-0804">Transcription</keyword>
<dbReference type="GO" id="GO:0006352">
    <property type="term" value="P:DNA-templated transcription initiation"/>
    <property type="evidence" value="ECO:0007669"/>
    <property type="project" value="InterPro"/>
</dbReference>
<dbReference type="SUPFAM" id="SSF88659">
    <property type="entry name" value="Sigma3 and sigma4 domains of RNA polymerase sigma factors"/>
    <property type="match status" value="1"/>
</dbReference>
<dbReference type="InterPro" id="IPR000792">
    <property type="entry name" value="Tscrpt_reg_LuxR_C"/>
</dbReference>
<dbReference type="CDD" id="cd06171">
    <property type="entry name" value="Sigma70_r4"/>
    <property type="match status" value="1"/>
</dbReference>
<reference evidence="7" key="1">
    <citation type="submission" date="2016-10" db="EMBL/GenBank/DDBJ databases">
        <authorList>
            <person name="Varghese N."/>
            <person name="Submissions S."/>
        </authorList>
    </citation>
    <scope>NUCLEOTIDE SEQUENCE [LARGE SCALE GENOMIC DNA]</scope>
    <source>
        <strain evidence="7">DSM 24499</strain>
    </source>
</reference>
<dbReference type="Proteomes" id="UP000199438">
    <property type="component" value="Unassembled WGS sequence"/>
</dbReference>
<proteinExistence type="inferred from homology"/>
<evidence type="ECO:0000313" key="7">
    <source>
        <dbReference type="Proteomes" id="UP000199438"/>
    </source>
</evidence>
<dbReference type="InterPro" id="IPR013249">
    <property type="entry name" value="RNA_pol_sigma70_r4_t2"/>
</dbReference>